<evidence type="ECO:0000256" key="1">
    <source>
        <dbReference type="SAM" id="MobiDB-lite"/>
    </source>
</evidence>
<dbReference type="OMA" id="CEHEWND"/>
<dbReference type="KEGG" id="obi:106876004"/>
<proteinExistence type="predicted"/>
<accession>A0A0L8GMR5</accession>
<dbReference type="PANTHER" id="PTHR14386">
    <property type="entry name" value="PROTEIN FAM204A"/>
    <property type="match status" value="1"/>
</dbReference>
<dbReference type="InterPro" id="IPR037690">
    <property type="entry name" value="FAM204A"/>
</dbReference>
<name>A0A0L8GMR5_OCTBM</name>
<organism evidence="2">
    <name type="scientific">Octopus bimaculoides</name>
    <name type="common">California two-spotted octopus</name>
    <dbReference type="NCBI Taxonomy" id="37653"/>
    <lineage>
        <taxon>Eukaryota</taxon>
        <taxon>Metazoa</taxon>
        <taxon>Spiralia</taxon>
        <taxon>Lophotrochozoa</taxon>
        <taxon>Mollusca</taxon>
        <taxon>Cephalopoda</taxon>
        <taxon>Coleoidea</taxon>
        <taxon>Octopodiformes</taxon>
        <taxon>Octopoda</taxon>
        <taxon>Incirrata</taxon>
        <taxon>Octopodidae</taxon>
        <taxon>Octopus</taxon>
    </lineage>
</organism>
<gene>
    <name evidence="2" type="ORF">OCBIM_22031504mg</name>
</gene>
<sequence length="194" mass="22253">MEKPASVRTDLWEKFKRLEKKTDGLLNKHSKSNVKTSEVDKKEDGSKKLLDSSITSQKNVNSLEVKPSTDNEEIKNCKTSNSDDADCEHEWNDLKQYLDVNSHLQYNPVSSSAPKSGLEKQINEAIASGDFETAETLSDKLAKREFAVKITGSFDAREYLKRKKAEEMTVKAKKKKKLHWGFEHKQRWEMKGNM</sequence>
<dbReference type="STRING" id="37653.A0A0L8GMR5"/>
<evidence type="ECO:0008006" key="3">
    <source>
        <dbReference type="Google" id="ProtNLM"/>
    </source>
</evidence>
<evidence type="ECO:0000313" key="2">
    <source>
        <dbReference type="EMBL" id="KOF77925.1"/>
    </source>
</evidence>
<reference evidence="2" key="1">
    <citation type="submission" date="2015-07" db="EMBL/GenBank/DDBJ databases">
        <title>MeaNS - Measles Nucleotide Surveillance Program.</title>
        <authorList>
            <person name="Tran T."/>
            <person name="Druce J."/>
        </authorList>
    </citation>
    <scope>NUCLEOTIDE SEQUENCE</scope>
    <source>
        <strain evidence="2">UCB-OBI-ISO-001</strain>
        <tissue evidence="2">Gonad</tissue>
    </source>
</reference>
<feature type="compositionally biased region" description="Polar residues" evidence="1">
    <location>
        <begin position="52"/>
        <end position="62"/>
    </location>
</feature>
<dbReference type="OrthoDB" id="2418792at2759"/>
<dbReference type="EMBL" id="KQ421263">
    <property type="protein sequence ID" value="KOF77925.1"/>
    <property type="molecule type" value="Genomic_DNA"/>
</dbReference>
<dbReference type="AlphaFoldDB" id="A0A0L8GMR5"/>
<dbReference type="PANTHER" id="PTHR14386:SF2">
    <property type="entry name" value="PROTEIN FAM204A"/>
    <property type="match status" value="1"/>
</dbReference>
<protein>
    <recommendedName>
        <fullName evidence="3">Protein FAM204A</fullName>
    </recommendedName>
</protein>
<feature type="region of interest" description="Disordered" evidence="1">
    <location>
        <begin position="22"/>
        <end position="85"/>
    </location>
</feature>
<feature type="compositionally biased region" description="Basic and acidic residues" evidence="1">
    <location>
        <begin position="37"/>
        <end position="50"/>
    </location>
</feature>
<feature type="compositionally biased region" description="Basic and acidic residues" evidence="1">
    <location>
        <begin position="67"/>
        <end position="76"/>
    </location>
</feature>